<proteinExistence type="predicted"/>
<keyword evidence="2" id="KW-1185">Reference proteome</keyword>
<reference evidence="1 2" key="1">
    <citation type="submission" date="2017-04" db="EMBL/GenBank/DDBJ databases">
        <authorList>
            <person name="Afonso C.L."/>
            <person name="Miller P.J."/>
            <person name="Scott M.A."/>
            <person name="Spackman E."/>
            <person name="Goraichik I."/>
            <person name="Dimitrov K.M."/>
            <person name="Suarez D.L."/>
            <person name="Swayne D.E."/>
        </authorList>
    </citation>
    <scope>NUCLEOTIDE SEQUENCE [LARGE SCALE GENOMIC DNA]</scope>
    <source>
        <strain evidence="1 2">DSM 11270</strain>
    </source>
</reference>
<dbReference type="RefSeq" id="WP_084052073.1">
    <property type="nucleotide sequence ID" value="NZ_FWWT01000006.1"/>
</dbReference>
<name>A0A1W1UJI7_DESTI</name>
<evidence type="ECO:0000313" key="2">
    <source>
        <dbReference type="Proteomes" id="UP000192731"/>
    </source>
</evidence>
<evidence type="ECO:0000313" key="1">
    <source>
        <dbReference type="EMBL" id="SMB81183.1"/>
    </source>
</evidence>
<protein>
    <submittedName>
        <fullName evidence="1">Uncharacterized protein</fullName>
    </submittedName>
</protein>
<dbReference type="EMBL" id="FWWT01000006">
    <property type="protein sequence ID" value="SMB81183.1"/>
    <property type="molecule type" value="Genomic_DNA"/>
</dbReference>
<gene>
    <name evidence="1" type="ORF">SAMN00017405_2043</name>
</gene>
<accession>A0A1W1UJI7</accession>
<dbReference type="Proteomes" id="UP000192731">
    <property type="component" value="Unassembled WGS sequence"/>
</dbReference>
<dbReference type="AlphaFoldDB" id="A0A1W1UJI7"/>
<sequence>MYNNNDPMNNMGMGTYPMYHMGMYPMYQMYQMGCMQPGNEEMDPVQMQLMQMNMLLQNMYMTLHRTHMEVMQLKEKIECE</sequence>
<organism evidence="1 2">
    <name type="scientific">Desulfonispora thiosulfatigenes DSM 11270</name>
    <dbReference type="NCBI Taxonomy" id="656914"/>
    <lineage>
        <taxon>Bacteria</taxon>
        <taxon>Bacillati</taxon>
        <taxon>Bacillota</taxon>
        <taxon>Clostridia</taxon>
        <taxon>Eubacteriales</taxon>
        <taxon>Peptococcaceae</taxon>
        <taxon>Desulfonispora</taxon>
    </lineage>
</organism>